<evidence type="ECO:0008006" key="5">
    <source>
        <dbReference type="Google" id="ProtNLM"/>
    </source>
</evidence>
<keyword evidence="4" id="KW-1185">Reference proteome</keyword>
<evidence type="ECO:0000313" key="3">
    <source>
        <dbReference type="EMBL" id="KAJ5223453.1"/>
    </source>
</evidence>
<evidence type="ECO:0000256" key="2">
    <source>
        <dbReference type="SAM" id="Phobius"/>
    </source>
</evidence>
<keyword evidence="2" id="KW-0472">Membrane</keyword>
<dbReference type="InterPro" id="IPR011990">
    <property type="entry name" value="TPR-like_helical_dom_sf"/>
</dbReference>
<evidence type="ECO:0000313" key="4">
    <source>
        <dbReference type="Proteomes" id="UP001150941"/>
    </source>
</evidence>
<accession>A0A9W9NPC0</accession>
<evidence type="ECO:0000256" key="1">
    <source>
        <dbReference type="SAM" id="MobiDB-lite"/>
    </source>
</evidence>
<keyword evidence="2" id="KW-1133">Transmembrane helix</keyword>
<protein>
    <recommendedName>
        <fullName evidence="5">Pentatricopeptide repeat protein</fullName>
    </recommendedName>
</protein>
<gene>
    <name evidence="3" type="ORF">N7468_007995</name>
</gene>
<dbReference type="OrthoDB" id="3026777at2759"/>
<reference evidence="3" key="2">
    <citation type="journal article" date="2023" name="IMA Fungus">
        <title>Comparative genomic study of the Penicillium genus elucidates a diverse pangenome and 15 lateral gene transfer events.</title>
        <authorList>
            <person name="Petersen C."/>
            <person name="Sorensen T."/>
            <person name="Nielsen M.R."/>
            <person name="Sondergaard T.E."/>
            <person name="Sorensen J.L."/>
            <person name="Fitzpatrick D.A."/>
            <person name="Frisvad J.C."/>
            <person name="Nielsen K.L."/>
        </authorList>
    </citation>
    <scope>NUCLEOTIDE SEQUENCE</scope>
    <source>
        <strain evidence="3">IBT 19713</strain>
    </source>
</reference>
<reference evidence="3" key="1">
    <citation type="submission" date="2022-11" db="EMBL/GenBank/DDBJ databases">
        <authorList>
            <person name="Petersen C."/>
        </authorList>
    </citation>
    <scope>NUCLEOTIDE SEQUENCE</scope>
    <source>
        <strain evidence="3">IBT 19713</strain>
    </source>
</reference>
<comment type="caution">
    <text evidence="3">The sequence shown here is derived from an EMBL/GenBank/DDBJ whole genome shotgun (WGS) entry which is preliminary data.</text>
</comment>
<dbReference type="Gene3D" id="1.25.40.10">
    <property type="entry name" value="Tetratricopeptide repeat domain"/>
    <property type="match status" value="1"/>
</dbReference>
<dbReference type="Proteomes" id="UP001150941">
    <property type="component" value="Unassembled WGS sequence"/>
</dbReference>
<dbReference type="GeneID" id="83204594"/>
<feature type="region of interest" description="Disordered" evidence="1">
    <location>
        <begin position="88"/>
        <end position="148"/>
    </location>
</feature>
<organism evidence="3 4">
    <name type="scientific">Penicillium chermesinum</name>
    <dbReference type="NCBI Taxonomy" id="63820"/>
    <lineage>
        <taxon>Eukaryota</taxon>
        <taxon>Fungi</taxon>
        <taxon>Dikarya</taxon>
        <taxon>Ascomycota</taxon>
        <taxon>Pezizomycotina</taxon>
        <taxon>Eurotiomycetes</taxon>
        <taxon>Eurotiomycetidae</taxon>
        <taxon>Eurotiales</taxon>
        <taxon>Aspergillaceae</taxon>
        <taxon>Penicillium</taxon>
    </lineage>
</organism>
<dbReference type="AlphaFoldDB" id="A0A9W9NPC0"/>
<proteinExistence type="predicted"/>
<sequence length="347" mass="38948">MFSKAMNTTPTVPSRNALRVLRQLALTGGTVGSFCTFAAVSYDIHRRTRIAEQIIENKRTLRTSAPNYDATASARRITRMREAAEAGEFMGSASLKSQQDVGEVDRGESSAQAVPKQEAAPPAPNLQSASHFGQHRNPAFNRPPYPRERSYRVDQIARAYEIQQGENLKAEGRKPLDEVLIALLRSKEAIKAANTFLRHVTPREGEGRVISFERRKIACDIFAMNCLNGNTFIARSMFQRIEEVSLVDEDMWTGLIHLLARDGHVESAAVVFDKYRTKFSLPPYLLEVVIRCCIESQRLHTAKWLLLTRLHHDVGGGLCGAYLDGIWKKTRNVELIGREFGKLLRGP</sequence>
<dbReference type="RefSeq" id="XP_058327636.1">
    <property type="nucleotide sequence ID" value="XM_058477291.1"/>
</dbReference>
<feature type="transmembrane region" description="Helical" evidence="2">
    <location>
        <begin position="20"/>
        <end position="40"/>
    </location>
</feature>
<name>A0A9W9NPC0_9EURO</name>
<dbReference type="EMBL" id="JAPQKS010000006">
    <property type="protein sequence ID" value="KAJ5223453.1"/>
    <property type="molecule type" value="Genomic_DNA"/>
</dbReference>
<keyword evidence="2" id="KW-0812">Transmembrane</keyword>